<dbReference type="VEuPathDB" id="FungiDB:ASPNIDRAFT2_1177841"/>
<dbReference type="VEuPathDB" id="FungiDB:M747DRAFT_142384"/>
<dbReference type="Proteomes" id="UP000068243">
    <property type="component" value="Unassembled WGS sequence"/>
</dbReference>
<dbReference type="InterPro" id="IPR001138">
    <property type="entry name" value="Zn2Cys6_DnaBD"/>
</dbReference>
<dbReference type="VEuPathDB" id="FungiDB:ASPNIDRAFT2_1157943"/>
<dbReference type="OrthoDB" id="5294180at2759"/>
<dbReference type="SMART" id="SM00066">
    <property type="entry name" value="GAL4"/>
    <property type="match status" value="1"/>
</dbReference>
<feature type="compositionally biased region" description="Low complexity" evidence="6">
    <location>
        <begin position="1"/>
        <end position="12"/>
    </location>
</feature>
<feature type="domain" description="Zn(2)-C6 fungal-type" evidence="7">
    <location>
        <begin position="68"/>
        <end position="98"/>
    </location>
</feature>
<dbReference type="PROSITE" id="PS00463">
    <property type="entry name" value="ZN2_CY6_FUNGAL_1"/>
    <property type="match status" value="1"/>
</dbReference>
<protein>
    <submittedName>
        <fullName evidence="8">Unnamed protein product</fullName>
    </submittedName>
</protein>
<evidence type="ECO:0000256" key="5">
    <source>
        <dbReference type="ARBA" id="ARBA00023242"/>
    </source>
</evidence>
<keyword evidence="2" id="KW-0805">Transcription regulation</keyword>
<accession>A0A117DY14</accession>
<dbReference type="EMBL" id="BCMY01000004">
    <property type="protein sequence ID" value="GAQ38825.1"/>
    <property type="molecule type" value="Genomic_DNA"/>
</dbReference>
<dbReference type="InterPro" id="IPR036864">
    <property type="entry name" value="Zn2-C6_fun-type_DNA-bd_sf"/>
</dbReference>
<feature type="compositionally biased region" description="Polar residues" evidence="6">
    <location>
        <begin position="197"/>
        <end position="210"/>
    </location>
</feature>
<keyword evidence="3" id="KW-0238">DNA-binding</keyword>
<evidence type="ECO:0000259" key="7">
    <source>
        <dbReference type="PROSITE" id="PS50048"/>
    </source>
</evidence>
<evidence type="ECO:0000256" key="3">
    <source>
        <dbReference type="ARBA" id="ARBA00023125"/>
    </source>
</evidence>
<keyword evidence="4" id="KW-0804">Transcription</keyword>
<feature type="compositionally biased region" description="Polar residues" evidence="6">
    <location>
        <begin position="225"/>
        <end position="251"/>
    </location>
</feature>
<dbReference type="InterPro" id="IPR021858">
    <property type="entry name" value="Fun_TF"/>
</dbReference>
<dbReference type="Pfam" id="PF00172">
    <property type="entry name" value="Zn_clus"/>
    <property type="match status" value="1"/>
</dbReference>
<dbReference type="VEuPathDB" id="FungiDB:ATCC64974_50020"/>
<dbReference type="PANTHER" id="PTHR37534:SF12">
    <property type="entry name" value="ZN(2)-C6 FUNGAL-TYPE DOMAIN-CONTAINING PROTEIN"/>
    <property type="match status" value="1"/>
</dbReference>
<dbReference type="Pfam" id="PF11951">
    <property type="entry name" value="Fungal_trans_2"/>
    <property type="match status" value="1"/>
</dbReference>
<comment type="caution">
    <text evidence="8">The sequence shown here is derived from an EMBL/GenBank/DDBJ whole genome shotgun (WGS) entry which is preliminary data.</text>
</comment>
<feature type="region of interest" description="Disordered" evidence="6">
    <location>
        <begin position="370"/>
        <end position="390"/>
    </location>
</feature>
<dbReference type="GO" id="GO:0005634">
    <property type="term" value="C:nucleus"/>
    <property type="evidence" value="ECO:0007669"/>
    <property type="project" value="UniProtKB-SubCell"/>
</dbReference>
<dbReference type="OMA" id="WANTEHR"/>
<feature type="region of interest" description="Disordered" evidence="6">
    <location>
        <begin position="452"/>
        <end position="548"/>
    </location>
</feature>
<dbReference type="GO" id="GO:0003677">
    <property type="term" value="F:DNA binding"/>
    <property type="evidence" value="ECO:0007669"/>
    <property type="project" value="UniProtKB-KW"/>
</dbReference>
<evidence type="ECO:0000313" key="8">
    <source>
        <dbReference type="EMBL" id="GAQ38825.1"/>
    </source>
</evidence>
<dbReference type="VEuPathDB" id="FungiDB:An04g07400"/>
<dbReference type="PROSITE" id="PS50048">
    <property type="entry name" value="ZN2_CY6_FUNGAL_2"/>
    <property type="match status" value="1"/>
</dbReference>
<feature type="compositionally biased region" description="Low complexity" evidence="6">
    <location>
        <begin position="496"/>
        <end position="516"/>
    </location>
</feature>
<dbReference type="GO" id="GO:0008270">
    <property type="term" value="F:zinc ion binding"/>
    <property type="evidence" value="ECO:0007669"/>
    <property type="project" value="InterPro"/>
</dbReference>
<dbReference type="GO" id="GO:0009893">
    <property type="term" value="P:positive regulation of metabolic process"/>
    <property type="evidence" value="ECO:0007669"/>
    <property type="project" value="UniProtKB-ARBA"/>
</dbReference>
<dbReference type="CDD" id="cd00067">
    <property type="entry name" value="GAL4"/>
    <property type="match status" value="1"/>
</dbReference>
<dbReference type="PANTHER" id="PTHR37534">
    <property type="entry name" value="TRANSCRIPTIONAL ACTIVATOR PROTEIN UGA3"/>
    <property type="match status" value="1"/>
</dbReference>
<dbReference type="PaxDb" id="5061-CADANGAP00006094"/>
<name>A0A117DY14_ASPNG</name>
<feature type="region of interest" description="Disordered" evidence="6">
    <location>
        <begin position="1"/>
        <end position="67"/>
    </location>
</feature>
<organism evidence="8 9">
    <name type="scientific">Aspergillus niger</name>
    <dbReference type="NCBI Taxonomy" id="5061"/>
    <lineage>
        <taxon>Eukaryota</taxon>
        <taxon>Fungi</taxon>
        <taxon>Dikarya</taxon>
        <taxon>Ascomycota</taxon>
        <taxon>Pezizomycotina</taxon>
        <taxon>Eurotiomycetes</taxon>
        <taxon>Eurotiomycetidae</taxon>
        <taxon>Eurotiales</taxon>
        <taxon>Aspergillaceae</taxon>
        <taxon>Aspergillus</taxon>
        <taxon>Aspergillus subgen. Circumdati</taxon>
    </lineage>
</organism>
<feature type="compositionally biased region" description="Polar residues" evidence="6">
    <location>
        <begin position="452"/>
        <end position="479"/>
    </location>
</feature>
<keyword evidence="5" id="KW-0539">Nucleus</keyword>
<dbReference type="GO" id="GO:0000981">
    <property type="term" value="F:DNA-binding transcription factor activity, RNA polymerase II-specific"/>
    <property type="evidence" value="ECO:0007669"/>
    <property type="project" value="InterPro"/>
</dbReference>
<dbReference type="VEuPathDB" id="FungiDB:An07g09410"/>
<dbReference type="SUPFAM" id="SSF57701">
    <property type="entry name" value="Zn2/Cys6 DNA-binding domain"/>
    <property type="match status" value="1"/>
</dbReference>
<feature type="region of interest" description="Disordered" evidence="6">
    <location>
        <begin position="196"/>
        <end position="268"/>
    </location>
</feature>
<evidence type="ECO:0000256" key="2">
    <source>
        <dbReference type="ARBA" id="ARBA00023015"/>
    </source>
</evidence>
<feature type="compositionally biased region" description="Low complexity" evidence="6">
    <location>
        <begin position="34"/>
        <end position="51"/>
    </location>
</feature>
<comment type="subcellular location">
    <subcellularLocation>
        <location evidence="1">Nucleus</location>
    </subcellularLocation>
</comment>
<evidence type="ECO:0000256" key="6">
    <source>
        <dbReference type="SAM" id="MobiDB-lite"/>
    </source>
</evidence>
<sequence>MSSTASTSGSSTPVDNVAENQASAEAGDVPESSGQAAKRAKQPGAQQAPQGGKQGEGVGKKGSRSRSGCFTCRVRRKKCDEKRPVCGSCSKLALKCHYKAPQWWATNDQRKRQMKRISTRIRQSRIIEKEGDMQEYVKRVGALAQKAPVSSRDDEAIDPMLGEGFDPYSYTPTTVPPLSPYNINVTTETQAFMLPAQDNSNAPNPSSAATTDFAPGPASHLPVDSSLTSFDGSSGASMGQPASTQHSSYASMNPDPLNPLTPMTPATAMNSMHSMNSMNTMYPISPMAPMYSMNSVNTGYSMNPITPVTPMSYMDPMNPMGYMNQMNQMGFVNQVGSYVNSVNPMTPISPMTPMNYIDPNNPMMSQYSTNQVSPMGPTHSANPMSSMSPTSATHLANPMDPMNPTYPVDPMSSANPTQYMIPDNQTGFNYSTGQADPMSMYPVYQMDPMGSANTIDPMTSSNQAGMMNSTHQAEPTSATYPADPTNWGNPVDLAPATATSTQQSASSANSSKSTNAMDPPPVPASAQAKTDTPKNTGKGKSRKKSNPIQHNHAMDEGLAQPNRSLSNYLLTVIPLQDEDKPLLEHFVDNVVRIVLPIPEIYPGNQTHVTEIVNSLQNNRAYLHCCLSASAIHMKACRRLEDQVDPEIMDHRFTAISQLSRALLRGNGDMHVLNGTLALIFFYSAVSSPEDYLPDISWTHHFIAVWNLVKKLDRPPSPFNVSLIAWIDILGSTMVGRTPAFSHTYRTKNMRGISSGLERLMGCDDRIMYLISEIACLEDLIADPSAGMVEAEMRKQFADLIAQLSWTEPPNKNFENVFAGSGKIKPDKLTKLISGVFRTAARIYLYSVMPGFNYHDGTIMNLVGSIADTLSYIPSGPHGFDRCLAWPLFMAGVHSVSSSHFRRVLTERVAALGYKGRFGSFGQMYRILKEVWKATDGPLTTPENVNQAQQEGSSSSHLARYDEAIALEVSLGHTPLWRAIMKHKKWEFLIM</sequence>
<dbReference type="AlphaFoldDB" id="A0A117DY14"/>
<reference evidence="9" key="1">
    <citation type="journal article" date="2016" name="Genome Announc.">
        <title>Draft genome sequence of Aspergillus niger strain An76.</title>
        <authorList>
            <person name="Gong W."/>
            <person name="Cheng Z."/>
            <person name="Zhang H."/>
            <person name="Liu L."/>
            <person name="Gao P."/>
            <person name="Wang L."/>
        </authorList>
    </citation>
    <scope>NUCLEOTIDE SEQUENCE [LARGE SCALE GENOMIC DNA]</scope>
    <source>
        <strain evidence="9">An76</strain>
    </source>
</reference>
<evidence type="ECO:0000256" key="4">
    <source>
        <dbReference type="ARBA" id="ARBA00023163"/>
    </source>
</evidence>
<dbReference type="Gene3D" id="4.10.240.10">
    <property type="entry name" value="Zn(2)-C6 fungal-type DNA-binding domain"/>
    <property type="match status" value="1"/>
</dbReference>
<proteinExistence type="predicted"/>
<evidence type="ECO:0000313" key="9">
    <source>
        <dbReference type="Proteomes" id="UP000068243"/>
    </source>
</evidence>
<evidence type="ECO:0000256" key="1">
    <source>
        <dbReference type="ARBA" id="ARBA00004123"/>
    </source>
</evidence>
<gene>
    <name evidence="8" type="ORF">ABL_02803</name>
</gene>